<dbReference type="InterPro" id="IPR018357">
    <property type="entry name" value="Hexapep_transf_CS"/>
</dbReference>
<dbReference type="GO" id="GO:0008374">
    <property type="term" value="F:O-acyltransferase activity"/>
    <property type="evidence" value="ECO:0007669"/>
    <property type="project" value="TreeGrafter"/>
</dbReference>
<dbReference type="SMART" id="SM01266">
    <property type="entry name" value="Mac"/>
    <property type="match status" value="1"/>
</dbReference>
<gene>
    <name evidence="5" type="ORF">IWQ62_003568</name>
</gene>
<dbReference type="Pfam" id="PF00132">
    <property type="entry name" value="Hexapep"/>
    <property type="match status" value="1"/>
</dbReference>
<evidence type="ECO:0000259" key="4">
    <source>
        <dbReference type="SMART" id="SM01266"/>
    </source>
</evidence>
<dbReference type="CDD" id="cd03357">
    <property type="entry name" value="LbH_MAT_GAT"/>
    <property type="match status" value="1"/>
</dbReference>
<dbReference type="InterPro" id="IPR001451">
    <property type="entry name" value="Hexapep"/>
</dbReference>
<comment type="caution">
    <text evidence="5">The sequence shown here is derived from an EMBL/GenBank/DDBJ whole genome shotgun (WGS) entry which is preliminary data.</text>
</comment>
<dbReference type="EMBL" id="JANBPY010000982">
    <property type="protein sequence ID" value="KAJ1962320.1"/>
    <property type="molecule type" value="Genomic_DNA"/>
</dbReference>
<keyword evidence="3" id="KW-0012">Acyltransferase</keyword>
<feature type="domain" description="Maltose/galactoside acetyltransferase" evidence="4">
    <location>
        <begin position="5"/>
        <end position="58"/>
    </location>
</feature>
<evidence type="ECO:0000256" key="2">
    <source>
        <dbReference type="ARBA" id="ARBA00022679"/>
    </source>
</evidence>
<protein>
    <recommendedName>
        <fullName evidence="4">Maltose/galactoside acetyltransferase domain-containing protein</fullName>
    </recommendedName>
</protein>
<dbReference type="PROSITE" id="PS00101">
    <property type="entry name" value="HEXAPEP_TRANSFERASES"/>
    <property type="match status" value="1"/>
</dbReference>
<dbReference type="SUPFAM" id="SSF51161">
    <property type="entry name" value="Trimeric LpxA-like enzymes"/>
    <property type="match status" value="1"/>
</dbReference>
<dbReference type="InterPro" id="IPR011004">
    <property type="entry name" value="Trimer_LpxA-like_sf"/>
</dbReference>
<evidence type="ECO:0000256" key="3">
    <source>
        <dbReference type="ARBA" id="ARBA00023315"/>
    </source>
</evidence>
<accession>A0A9W8AN88</accession>
<dbReference type="FunFam" id="2.160.10.10:FF:000025">
    <property type="entry name" value="Hexapeptide-repeat containing-acetyltransferase"/>
    <property type="match status" value="1"/>
</dbReference>
<name>A0A9W8AN88_9FUNG</name>
<comment type="similarity">
    <text evidence="1">Belongs to the transferase hexapeptide repeat family.</text>
</comment>
<dbReference type="PANTHER" id="PTHR23416:SF23">
    <property type="entry name" value="ACETYLTRANSFERASE C18B11.09C-RELATED"/>
    <property type="match status" value="1"/>
</dbReference>
<sequence>MASMRERMTAGEMYLANDPELVKGRARAYQLNQELSQHFPDDTQRKRITHELLGACDDTTFIQPPFFCDYGYNIKVGKNFYINAFGTILDGAPVTIGDNVMMGPQVQIYTACHPLDPAERNTLWEFSKPIHIQSDVWIGGGVVVLAGVTIGQGSTVAAGSVVTKDVPPYVVVAGNPAKVIKTLTRPVEDNSESA</sequence>
<evidence type="ECO:0000313" key="5">
    <source>
        <dbReference type="EMBL" id="KAJ1962320.1"/>
    </source>
</evidence>
<keyword evidence="6" id="KW-1185">Reference proteome</keyword>
<dbReference type="GO" id="GO:0016407">
    <property type="term" value="F:acetyltransferase activity"/>
    <property type="evidence" value="ECO:0007669"/>
    <property type="project" value="InterPro"/>
</dbReference>
<dbReference type="InterPro" id="IPR051159">
    <property type="entry name" value="Hexapeptide_acetyltransf"/>
</dbReference>
<evidence type="ECO:0000256" key="1">
    <source>
        <dbReference type="ARBA" id="ARBA00007274"/>
    </source>
</evidence>
<proteinExistence type="inferred from homology"/>
<keyword evidence="2" id="KW-0808">Transferase</keyword>
<dbReference type="Gene3D" id="2.160.10.10">
    <property type="entry name" value="Hexapeptide repeat proteins"/>
    <property type="match status" value="1"/>
</dbReference>
<dbReference type="Pfam" id="PF12464">
    <property type="entry name" value="Mac"/>
    <property type="match status" value="1"/>
</dbReference>
<dbReference type="AlphaFoldDB" id="A0A9W8AN88"/>
<dbReference type="Proteomes" id="UP001150925">
    <property type="component" value="Unassembled WGS sequence"/>
</dbReference>
<reference evidence="5" key="1">
    <citation type="submission" date="2022-07" db="EMBL/GenBank/DDBJ databases">
        <title>Phylogenomic reconstructions and comparative analyses of Kickxellomycotina fungi.</title>
        <authorList>
            <person name="Reynolds N.K."/>
            <person name="Stajich J.E."/>
            <person name="Barry K."/>
            <person name="Grigoriev I.V."/>
            <person name="Crous P."/>
            <person name="Smith M.E."/>
        </authorList>
    </citation>
    <scope>NUCLEOTIDE SEQUENCE</scope>
    <source>
        <strain evidence="5">RSA 1196</strain>
    </source>
</reference>
<dbReference type="OrthoDB" id="25818at2759"/>
<evidence type="ECO:0000313" key="6">
    <source>
        <dbReference type="Proteomes" id="UP001150925"/>
    </source>
</evidence>
<dbReference type="PANTHER" id="PTHR23416">
    <property type="entry name" value="SIALIC ACID SYNTHASE-RELATED"/>
    <property type="match status" value="1"/>
</dbReference>
<dbReference type="InterPro" id="IPR024688">
    <property type="entry name" value="Mac_dom"/>
</dbReference>
<organism evidence="5 6">
    <name type="scientific">Dispira parvispora</name>
    <dbReference type="NCBI Taxonomy" id="1520584"/>
    <lineage>
        <taxon>Eukaryota</taxon>
        <taxon>Fungi</taxon>
        <taxon>Fungi incertae sedis</taxon>
        <taxon>Zoopagomycota</taxon>
        <taxon>Kickxellomycotina</taxon>
        <taxon>Dimargaritomycetes</taxon>
        <taxon>Dimargaritales</taxon>
        <taxon>Dimargaritaceae</taxon>
        <taxon>Dispira</taxon>
    </lineage>
</organism>